<dbReference type="KEGG" id="llh:I41_00620"/>
<evidence type="ECO:0008006" key="3">
    <source>
        <dbReference type="Google" id="ProtNLM"/>
    </source>
</evidence>
<gene>
    <name evidence="1" type="ORF">I41_00620</name>
</gene>
<dbReference type="NCBIfam" id="TIGR02595">
    <property type="entry name" value="PEP_CTERM"/>
    <property type="match status" value="1"/>
</dbReference>
<dbReference type="PROSITE" id="PS00018">
    <property type="entry name" value="EF_HAND_1"/>
    <property type="match status" value="1"/>
</dbReference>
<dbReference type="InterPro" id="IPR018247">
    <property type="entry name" value="EF_Hand_1_Ca_BS"/>
</dbReference>
<dbReference type="InterPro" id="IPR036439">
    <property type="entry name" value="Dockerin_dom_sf"/>
</dbReference>
<protein>
    <recommendedName>
        <fullName evidence="3">PEP-CTERM protein-sorting domain-containing protein</fullName>
    </recommendedName>
</protein>
<dbReference type="Pfam" id="PF00404">
    <property type="entry name" value="Dockerin_1"/>
    <property type="match status" value="1"/>
</dbReference>
<accession>A0A517TRB7</accession>
<dbReference type="GO" id="GO:0000272">
    <property type="term" value="P:polysaccharide catabolic process"/>
    <property type="evidence" value="ECO:0007669"/>
    <property type="project" value="InterPro"/>
</dbReference>
<dbReference type="InterPro" id="IPR002105">
    <property type="entry name" value="Dockerin_1_rpt"/>
</dbReference>
<dbReference type="AlphaFoldDB" id="A0A517TRB7"/>
<proteinExistence type="predicted"/>
<dbReference type="RefSeq" id="WP_145429863.1">
    <property type="nucleotide sequence ID" value="NZ_CP036339.1"/>
</dbReference>
<dbReference type="Proteomes" id="UP000317909">
    <property type="component" value="Chromosome"/>
</dbReference>
<evidence type="ECO:0000313" key="1">
    <source>
        <dbReference type="EMBL" id="QDT70909.1"/>
    </source>
</evidence>
<dbReference type="GO" id="GO:0004553">
    <property type="term" value="F:hydrolase activity, hydrolyzing O-glycosyl compounds"/>
    <property type="evidence" value="ECO:0007669"/>
    <property type="project" value="InterPro"/>
</dbReference>
<keyword evidence="2" id="KW-1185">Reference proteome</keyword>
<dbReference type="SUPFAM" id="SSF63446">
    <property type="entry name" value="Type I dockerin domain"/>
    <property type="match status" value="1"/>
</dbReference>
<dbReference type="OrthoDB" id="264225at2"/>
<dbReference type="SUPFAM" id="SSF55486">
    <property type="entry name" value="Metalloproteases ('zincins'), catalytic domain"/>
    <property type="match status" value="1"/>
</dbReference>
<dbReference type="InterPro" id="IPR013424">
    <property type="entry name" value="Ice-binding_C"/>
</dbReference>
<name>A0A517TRB7_9BACT</name>
<reference evidence="1 2" key="1">
    <citation type="submission" date="2019-02" db="EMBL/GenBank/DDBJ databases">
        <title>Deep-cultivation of Planctomycetes and their phenomic and genomic characterization uncovers novel biology.</title>
        <authorList>
            <person name="Wiegand S."/>
            <person name="Jogler M."/>
            <person name="Boedeker C."/>
            <person name="Pinto D."/>
            <person name="Vollmers J."/>
            <person name="Rivas-Marin E."/>
            <person name="Kohn T."/>
            <person name="Peeters S.H."/>
            <person name="Heuer A."/>
            <person name="Rast P."/>
            <person name="Oberbeckmann S."/>
            <person name="Bunk B."/>
            <person name="Jeske O."/>
            <person name="Meyerdierks A."/>
            <person name="Storesund J.E."/>
            <person name="Kallscheuer N."/>
            <person name="Luecker S."/>
            <person name="Lage O.M."/>
            <person name="Pohl T."/>
            <person name="Merkel B.J."/>
            <person name="Hornburger P."/>
            <person name="Mueller R.-W."/>
            <person name="Bruemmer F."/>
            <person name="Labrenz M."/>
            <person name="Spormann A.M."/>
            <person name="Op den Camp H."/>
            <person name="Overmann J."/>
            <person name="Amann R."/>
            <person name="Jetten M.S.M."/>
            <person name="Mascher T."/>
            <person name="Medema M.H."/>
            <person name="Devos D.P."/>
            <person name="Kaster A.-K."/>
            <person name="Ovreas L."/>
            <person name="Rohde M."/>
            <person name="Galperin M.Y."/>
            <person name="Jogler C."/>
        </authorList>
    </citation>
    <scope>NUCLEOTIDE SEQUENCE [LARGE SCALE GENOMIC DNA]</scope>
    <source>
        <strain evidence="1 2">I41</strain>
    </source>
</reference>
<organism evidence="1 2">
    <name type="scientific">Lacipirellula limnantheis</name>
    <dbReference type="NCBI Taxonomy" id="2528024"/>
    <lineage>
        <taxon>Bacteria</taxon>
        <taxon>Pseudomonadati</taxon>
        <taxon>Planctomycetota</taxon>
        <taxon>Planctomycetia</taxon>
        <taxon>Pirellulales</taxon>
        <taxon>Lacipirellulaceae</taxon>
        <taxon>Lacipirellula</taxon>
    </lineage>
</organism>
<dbReference type="Gene3D" id="1.10.1330.10">
    <property type="entry name" value="Dockerin domain"/>
    <property type="match status" value="1"/>
</dbReference>
<dbReference type="EMBL" id="CP036339">
    <property type="protein sequence ID" value="QDT70909.1"/>
    <property type="molecule type" value="Genomic_DNA"/>
</dbReference>
<sequence length="353" mass="38008">MRQPLAIVLTLVALTWLGGLPRAGAFDLQFSIGNPGNQFDANELNILTAALLRVERMWETVLTGYQPNTSVPSVPIEIRPTTGGLAAANFLTTSVQGGFTLATSGFVDINVNEIENFANWQGVGANGRNYIDELLAHEVGHVLGVGTLWISNGDYVSNTFQYTGVYGTAAYQAEFNQATPFIPVENAGNPGTQNAHWDQLMRSSVQEGNPNDPFSLSPLVGVTDQYGRDRGLELMTGAIDPDYGEPFISRFTVQSMRDMGYTVAEFEDFNGDGLVDAADLNILKANYGATGLEIDSMAFGDANRDRRVDGADFLLWQRAFVAGGGALSVPEPGAALLTLAGMAILSRARRRSR</sequence>
<evidence type="ECO:0000313" key="2">
    <source>
        <dbReference type="Proteomes" id="UP000317909"/>
    </source>
</evidence>